<feature type="transmembrane region" description="Helical" evidence="1">
    <location>
        <begin position="119"/>
        <end position="140"/>
    </location>
</feature>
<dbReference type="SUPFAM" id="SSF48317">
    <property type="entry name" value="Acid phosphatase/Vanadium-dependent haloperoxidase"/>
    <property type="match status" value="1"/>
</dbReference>
<reference evidence="3 4" key="1">
    <citation type="journal article" date="2015" name="Nature">
        <title>rRNA introns, odd ribosomes, and small enigmatic genomes across a large radiation of phyla.</title>
        <authorList>
            <person name="Brown C.T."/>
            <person name="Hug L.A."/>
            <person name="Thomas B.C."/>
            <person name="Sharon I."/>
            <person name="Castelle C.J."/>
            <person name="Singh A."/>
            <person name="Wilkins M.J."/>
            <person name="Williams K.H."/>
            <person name="Banfield J.F."/>
        </authorList>
    </citation>
    <scope>NUCLEOTIDE SEQUENCE [LARGE SCALE GENOMIC DNA]</scope>
</reference>
<feature type="transmembrane region" description="Helical" evidence="1">
    <location>
        <begin position="79"/>
        <end position="99"/>
    </location>
</feature>
<dbReference type="AlphaFoldDB" id="A0A0G1GR40"/>
<evidence type="ECO:0000259" key="2">
    <source>
        <dbReference type="SMART" id="SM00014"/>
    </source>
</evidence>
<accession>A0A0G1GR40</accession>
<dbReference type="Pfam" id="PF01569">
    <property type="entry name" value="PAP2"/>
    <property type="match status" value="1"/>
</dbReference>
<keyword evidence="1" id="KW-0812">Transmembrane</keyword>
<dbReference type="EMBL" id="LCHQ01000039">
    <property type="protein sequence ID" value="KKT37030.1"/>
    <property type="molecule type" value="Genomic_DNA"/>
</dbReference>
<keyword evidence="1" id="KW-1133">Transmembrane helix</keyword>
<name>A0A0G1GR40_9BACT</name>
<comment type="caution">
    <text evidence="3">The sequence shown here is derived from an EMBL/GenBank/DDBJ whole genome shotgun (WGS) entry which is preliminary data.</text>
</comment>
<dbReference type="CDD" id="cd03392">
    <property type="entry name" value="PAP2_like_2"/>
    <property type="match status" value="1"/>
</dbReference>
<dbReference type="Proteomes" id="UP000034097">
    <property type="component" value="Unassembled WGS sequence"/>
</dbReference>
<proteinExistence type="predicted"/>
<protein>
    <submittedName>
        <fullName evidence="3">Phosphoesterase PA-phosphatase related protein</fullName>
    </submittedName>
</protein>
<evidence type="ECO:0000313" key="4">
    <source>
        <dbReference type="Proteomes" id="UP000034097"/>
    </source>
</evidence>
<dbReference type="PANTHER" id="PTHR14969">
    <property type="entry name" value="SPHINGOSINE-1-PHOSPHATE PHOSPHOHYDROLASE"/>
    <property type="match status" value="1"/>
</dbReference>
<gene>
    <name evidence="3" type="ORF">UW26_C0039G0005</name>
</gene>
<feature type="domain" description="Phosphatidic acid phosphatase type 2/haloperoxidase" evidence="2">
    <location>
        <begin position="77"/>
        <end position="193"/>
    </location>
</feature>
<dbReference type="InterPro" id="IPR000326">
    <property type="entry name" value="PAP2/HPO"/>
</dbReference>
<organism evidence="3 4">
    <name type="scientific">Candidatus Collierbacteria bacterium GW2011_GWF1_44_12</name>
    <dbReference type="NCBI Taxonomy" id="1618402"/>
    <lineage>
        <taxon>Bacteria</taxon>
        <taxon>Candidatus Collieribacteriota</taxon>
    </lineage>
</organism>
<feature type="transmembrane region" description="Helical" evidence="1">
    <location>
        <begin position="57"/>
        <end position="74"/>
    </location>
</feature>
<keyword evidence="1" id="KW-0472">Membrane</keyword>
<dbReference type="SMART" id="SM00014">
    <property type="entry name" value="acidPPc"/>
    <property type="match status" value="1"/>
</dbReference>
<evidence type="ECO:0000313" key="3">
    <source>
        <dbReference type="EMBL" id="KKT37030.1"/>
    </source>
</evidence>
<sequence length="202" mass="22441">MRYIYFLLIPFLLLALFASASPFFSIDLTISHAIQNIHQSNFDLIMKAVSSIGNGRAMPFAAISIVSLVALLNFKLEAVYLFLSSVTSYLAAGLAKTLINRPRPDDGLVMIYKQLADKSFPSSHAITYTVIFGFLFFVTLKKLKPSILKYSILGVSAFLILTVGLSRIYLGAHWASDVLGGYLFGAFWLLITVNMYQAHVQR</sequence>
<dbReference type="PANTHER" id="PTHR14969:SF13">
    <property type="entry name" value="AT30094P"/>
    <property type="match status" value="1"/>
</dbReference>
<feature type="transmembrane region" description="Helical" evidence="1">
    <location>
        <begin position="152"/>
        <end position="172"/>
    </location>
</feature>
<feature type="transmembrane region" description="Helical" evidence="1">
    <location>
        <begin position="178"/>
        <end position="196"/>
    </location>
</feature>
<dbReference type="Gene3D" id="1.20.144.10">
    <property type="entry name" value="Phosphatidic acid phosphatase type 2/haloperoxidase"/>
    <property type="match status" value="1"/>
</dbReference>
<evidence type="ECO:0000256" key="1">
    <source>
        <dbReference type="SAM" id="Phobius"/>
    </source>
</evidence>
<dbReference type="InterPro" id="IPR036938">
    <property type="entry name" value="PAP2/HPO_sf"/>
</dbReference>